<proteinExistence type="predicted"/>
<reference evidence="5 6" key="1">
    <citation type="submission" date="2020-08" db="EMBL/GenBank/DDBJ databases">
        <title>Genomic Encyclopedia of Type Strains, Phase IV (KMG-IV): sequencing the most valuable type-strain genomes for metagenomic binning, comparative biology and taxonomic classification.</title>
        <authorList>
            <person name="Goeker M."/>
        </authorList>
    </citation>
    <scope>NUCLEOTIDE SEQUENCE [LARGE SCALE GENOMIC DNA]</scope>
    <source>
        <strain evidence="5 6">YIM 65646</strain>
    </source>
</reference>
<evidence type="ECO:0000259" key="4">
    <source>
        <dbReference type="Pfam" id="PF01494"/>
    </source>
</evidence>
<dbReference type="Gene3D" id="3.40.30.120">
    <property type="match status" value="1"/>
</dbReference>
<evidence type="ECO:0000313" key="5">
    <source>
        <dbReference type="EMBL" id="MBB6035269.1"/>
    </source>
</evidence>
<keyword evidence="6" id="KW-1185">Reference proteome</keyword>
<evidence type="ECO:0000256" key="2">
    <source>
        <dbReference type="ARBA" id="ARBA00022630"/>
    </source>
</evidence>
<sequence>MLTSQVLIAGGGPTGLMLAGELRLAGVDVLVLERRPEAMQESRAGGIHARTMEIFDQRGFLDAMLPEVRRLNVAHFSGLWLDVSGLPTRHPYLAAILQHRIERHLGEWARGLGVRVLRDTEVVGLREDGTGVEVELRGAATAARGAYLVGCDGGRSTVRKLAGFAFPGTPAKLTSLLADVELSEPPAPMFQVRREHGSFSVLDFEPGWYRVMTSEFDRVVDRDAEVGLEDVRAAMLRIAGTDFGMHSPRWVSRFSDAARQASEYRRGRVLLAGDAAHIHFPAGGQGLNTGVQDAVNLGWKLAAVLGGAPEDLLDTYHAERHPVGERVLRNTRAQTILGAPGEHMTDLRETMADLIGIGEANARLAGMITALDVRYDVGGDGHPLLGLRVPDVDVKAGEGTRVHELLRRGRPVLLDLGAGAGLREAASGWADRVDVVTAECADEPWRLPPSGEVAAPRAVLIRPDAHVAWVADGERVDGDGLRAALTRWFGPAS</sequence>
<keyword evidence="2" id="KW-0285">Flavoprotein</keyword>
<dbReference type="PANTHER" id="PTHR43004:SF19">
    <property type="entry name" value="BINDING MONOOXYGENASE, PUTATIVE (JCVI)-RELATED"/>
    <property type="match status" value="1"/>
</dbReference>
<dbReference type="InterPro" id="IPR036188">
    <property type="entry name" value="FAD/NAD-bd_sf"/>
</dbReference>
<dbReference type="Proteomes" id="UP000548476">
    <property type="component" value="Unassembled WGS sequence"/>
</dbReference>
<evidence type="ECO:0000256" key="3">
    <source>
        <dbReference type="ARBA" id="ARBA00022827"/>
    </source>
</evidence>
<dbReference type="Gene3D" id="3.30.70.2450">
    <property type="match status" value="1"/>
</dbReference>
<organism evidence="5 6">
    <name type="scientific">Phytomonospora endophytica</name>
    <dbReference type="NCBI Taxonomy" id="714109"/>
    <lineage>
        <taxon>Bacteria</taxon>
        <taxon>Bacillati</taxon>
        <taxon>Actinomycetota</taxon>
        <taxon>Actinomycetes</taxon>
        <taxon>Micromonosporales</taxon>
        <taxon>Micromonosporaceae</taxon>
        <taxon>Phytomonospora</taxon>
    </lineage>
</organism>
<gene>
    <name evidence="5" type="ORF">HNR73_003126</name>
</gene>
<dbReference type="PRINTS" id="PR00420">
    <property type="entry name" value="RNGMNOXGNASE"/>
</dbReference>
<dbReference type="Gene3D" id="3.50.50.60">
    <property type="entry name" value="FAD/NAD(P)-binding domain"/>
    <property type="match status" value="1"/>
</dbReference>
<keyword evidence="5" id="KW-0560">Oxidoreductase</keyword>
<evidence type="ECO:0000313" key="6">
    <source>
        <dbReference type="Proteomes" id="UP000548476"/>
    </source>
</evidence>
<dbReference type="Pfam" id="PF21274">
    <property type="entry name" value="Rng_hyd_C"/>
    <property type="match status" value="1"/>
</dbReference>
<dbReference type="RefSeq" id="WP_184788120.1">
    <property type="nucleotide sequence ID" value="NZ_BONT01000004.1"/>
</dbReference>
<dbReference type="InterPro" id="IPR002938">
    <property type="entry name" value="FAD-bd"/>
</dbReference>
<protein>
    <submittedName>
        <fullName evidence="5">3-(3-hydroxy-phenyl)propionate hydroxylase</fullName>
        <ecNumber evidence="5">1.14.13.127</ecNumber>
    </submittedName>
</protein>
<dbReference type="EMBL" id="JACHGT010000006">
    <property type="protein sequence ID" value="MBB6035269.1"/>
    <property type="molecule type" value="Genomic_DNA"/>
</dbReference>
<keyword evidence="3" id="KW-0274">FAD</keyword>
<accession>A0A841FRU0</accession>
<feature type="domain" description="FAD-binding" evidence="4">
    <location>
        <begin position="4"/>
        <end position="331"/>
    </location>
</feature>
<name>A0A841FRU0_9ACTN</name>
<dbReference type="EC" id="1.14.13.127" evidence="5"/>
<dbReference type="SUPFAM" id="SSF51905">
    <property type="entry name" value="FAD/NAD(P)-binding domain"/>
    <property type="match status" value="1"/>
</dbReference>
<dbReference type="PANTHER" id="PTHR43004">
    <property type="entry name" value="TRK SYSTEM POTASSIUM UPTAKE PROTEIN"/>
    <property type="match status" value="1"/>
</dbReference>
<dbReference type="InterPro" id="IPR050641">
    <property type="entry name" value="RIFMO-like"/>
</dbReference>
<dbReference type="AlphaFoldDB" id="A0A841FRU0"/>
<evidence type="ECO:0000256" key="1">
    <source>
        <dbReference type="ARBA" id="ARBA00001974"/>
    </source>
</evidence>
<dbReference type="Pfam" id="PF01494">
    <property type="entry name" value="FAD_binding_3"/>
    <property type="match status" value="1"/>
</dbReference>
<dbReference type="GO" id="GO:0071949">
    <property type="term" value="F:FAD binding"/>
    <property type="evidence" value="ECO:0007669"/>
    <property type="project" value="InterPro"/>
</dbReference>
<comment type="caution">
    <text evidence="5">The sequence shown here is derived from an EMBL/GenBank/DDBJ whole genome shotgun (WGS) entry which is preliminary data.</text>
</comment>
<dbReference type="GO" id="GO:0008688">
    <property type="term" value="F:3-(3-hydroxyphenyl)propionate hydroxylase activity"/>
    <property type="evidence" value="ECO:0007669"/>
    <property type="project" value="UniProtKB-EC"/>
</dbReference>
<comment type="cofactor">
    <cofactor evidence="1">
        <name>FAD</name>
        <dbReference type="ChEBI" id="CHEBI:57692"/>
    </cofactor>
</comment>